<sequence>MGGDGAIGLGITGLSEHDSLILRSLLSILELNQSQRWELVDAAHCDILLMAVGHPAFGATAALAANQRPVLVGFGECEDEPARKVFMLPSPLRSRSLLTVLDRARAALAGVADQVDAESVVVAPPPVAAAAAPPVVPVASSQAPLLSEHWPARYQLSSSQARLAVDREAGTALVSGDKGDLFNLLRAFVSGRCQPEAVARSLDWSNATPLSDLLWPAAAAGLVLHPEGIDRYRQAALQLRRWPGRAALQCHSGYGRLCAALSRRAMPVQALVAHTGVAEEVAWPFVAAAEVQGLLQIVDMPAPAPDAAPQEPEERRQKAGIFQRIRQRLGLGKERE</sequence>
<proteinExistence type="predicted"/>
<dbReference type="EMBL" id="JBGCUO010000001">
    <property type="protein sequence ID" value="MEY1660816.1"/>
    <property type="molecule type" value="Genomic_DNA"/>
</dbReference>
<name>A0ABV4AD89_9GAMM</name>
<dbReference type="Proteomes" id="UP001562065">
    <property type="component" value="Unassembled WGS sequence"/>
</dbReference>
<evidence type="ECO:0000313" key="1">
    <source>
        <dbReference type="EMBL" id="MEY1660816.1"/>
    </source>
</evidence>
<evidence type="ECO:0000313" key="2">
    <source>
        <dbReference type="Proteomes" id="UP001562065"/>
    </source>
</evidence>
<organism evidence="1 2">
    <name type="scientific">Isoalcanivorax beigongshangi</name>
    <dbReference type="NCBI Taxonomy" id="3238810"/>
    <lineage>
        <taxon>Bacteria</taxon>
        <taxon>Pseudomonadati</taxon>
        <taxon>Pseudomonadota</taxon>
        <taxon>Gammaproteobacteria</taxon>
        <taxon>Oceanospirillales</taxon>
        <taxon>Alcanivoracaceae</taxon>
        <taxon>Isoalcanivorax</taxon>
    </lineage>
</organism>
<comment type="caution">
    <text evidence="1">The sequence shown here is derived from an EMBL/GenBank/DDBJ whole genome shotgun (WGS) entry which is preliminary data.</text>
</comment>
<dbReference type="RefSeq" id="WP_369454058.1">
    <property type="nucleotide sequence ID" value="NZ_JBGCUO010000001.1"/>
</dbReference>
<reference evidence="1 2" key="1">
    <citation type="submission" date="2024-07" db="EMBL/GenBank/DDBJ databases">
        <authorList>
            <person name="Ren Q."/>
        </authorList>
    </citation>
    <scope>NUCLEOTIDE SEQUENCE [LARGE SCALE GENOMIC DNA]</scope>
    <source>
        <strain evidence="1 2">REN37</strain>
    </source>
</reference>
<accession>A0ABV4AD89</accession>
<keyword evidence="2" id="KW-1185">Reference proteome</keyword>
<protein>
    <submittedName>
        <fullName evidence="1">Uncharacterized protein</fullName>
    </submittedName>
</protein>
<gene>
    <name evidence="1" type="ORF">AB5I84_01480</name>
</gene>